<evidence type="ECO:0000313" key="2">
    <source>
        <dbReference type="Proteomes" id="UP000277204"/>
    </source>
</evidence>
<dbReference type="AlphaFoldDB" id="A0A183N3G6"/>
<dbReference type="STRING" id="48269.A0A183N3G6"/>
<protein>
    <submittedName>
        <fullName evidence="1">Uncharacterized protein</fullName>
    </submittedName>
</protein>
<proteinExistence type="predicted"/>
<accession>A0A183N3G6</accession>
<dbReference type="EMBL" id="UZAI01019369">
    <property type="protein sequence ID" value="VDP44830.1"/>
    <property type="molecule type" value="Genomic_DNA"/>
</dbReference>
<keyword evidence="2" id="KW-1185">Reference proteome</keyword>
<reference evidence="1 2" key="1">
    <citation type="submission" date="2018-11" db="EMBL/GenBank/DDBJ databases">
        <authorList>
            <consortium name="Pathogen Informatics"/>
        </authorList>
    </citation>
    <scope>NUCLEOTIDE SEQUENCE [LARGE SCALE GENOMIC DNA]</scope>
    <source>
        <strain evidence="1 2">Zambia</strain>
    </source>
</reference>
<dbReference type="Proteomes" id="UP000277204">
    <property type="component" value="Unassembled WGS sequence"/>
</dbReference>
<organism evidence="1 2">
    <name type="scientific">Schistosoma margrebowiei</name>
    <dbReference type="NCBI Taxonomy" id="48269"/>
    <lineage>
        <taxon>Eukaryota</taxon>
        <taxon>Metazoa</taxon>
        <taxon>Spiralia</taxon>
        <taxon>Lophotrochozoa</taxon>
        <taxon>Platyhelminthes</taxon>
        <taxon>Trematoda</taxon>
        <taxon>Digenea</taxon>
        <taxon>Strigeidida</taxon>
        <taxon>Schistosomatoidea</taxon>
        <taxon>Schistosomatidae</taxon>
        <taxon>Schistosoma</taxon>
    </lineage>
</organism>
<name>A0A183N3G6_9TREM</name>
<sequence length="408" mass="46747">MEKLDIHSTSEDFEDYFEMFEIWVMTKEDDEDVNIVAYFLTFIGKEAYSLLRTLAMPEKPISLPYTTLKALLLDHVRYANFDCCKEGEFPKMIHQDIKSSTTSRYPNPVHIQAYANNSLWSCSAFHEDGHKFGQCLSCDKFHAFNSCKFRNSKCFKCDDIGYIQSVCNTNVHVIATNIRSCNSDSTELSIYNDDLSLSTIAIDSVESKGSSELNEIQNSCDTTVPNQPIYQNYHAIVPGMTFPNDSHISDEISCKSEDNMLNEPIHYQKSEAVMIDANFSNDPLLCNDILSQFHENISVESNPDVICITYPHNAFAPCEKLIQCKARILNELGFDYNSDDFISTVVHPYHKNTSNVYSNQCEKYVLNEATLFITWEYKDPKLFRGWDSVEKSMVPIRDMNHFSTKPIC</sequence>
<gene>
    <name evidence="1" type="ORF">SMRZ_LOCUS22841</name>
</gene>
<evidence type="ECO:0000313" key="1">
    <source>
        <dbReference type="EMBL" id="VDP44830.1"/>
    </source>
</evidence>